<gene>
    <name evidence="3" type="ORF">S12H4_50361</name>
</gene>
<dbReference type="InterPro" id="IPR003115">
    <property type="entry name" value="ParB_N"/>
</dbReference>
<feature type="domain" description="ParB-like N-terminal" evidence="2">
    <location>
        <begin position="1"/>
        <end position="68"/>
    </location>
</feature>
<dbReference type="Gene3D" id="3.90.1530.30">
    <property type="match status" value="1"/>
</dbReference>
<name>X1UNU5_9ZZZZ</name>
<dbReference type="Pfam" id="PF02195">
    <property type="entry name" value="ParB_N"/>
    <property type="match status" value="1"/>
</dbReference>
<protein>
    <recommendedName>
        <fullName evidence="2">ParB-like N-terminal domain-containing protein</fullName>
    </recommendedName>
</protein>
<proteinExistence type="predicted"/>
<dbReference type="PANTHER" id="PTHR33375">
    <property type="entry name" value="CHROMOSOME-PARTITIONING PROTEIN PARB-RELATED"/>
    <property type="match status" value="1"/>
</dbReference>
<feature type="non-terminal residue" evidence="3">
    <location>
        <position position="244"/>
    </location>
</feature>
<dbReference type="GO" id="GO:0007059">
    <property type="term" value="P:chromosome segregation"/>
    <property type="evidence" value="ECO:0007669"/>
    <property type="project" value="TreeGrafter"/>
</dbReference>
<dbReference type="EMBL" id="BARW01031700">
    <property type="protein sequence ID" value="GAJ05277.1"/>
    <property type="molecule type" value="Genomic_DNA"/>
</dbReference>
<dbReference type="Gene3D" id="1.10.10.2830">
    <property type="match status" value="1"/>
</dbReference>
<feature type="region of interest" description="Disordered" evidence="1">
    <location>
        <begin position="204"/>
        <end position="230"/>
    </location>
</feature>
<accession>X1UNU5</accession>
<sequence length="244" mass="27565">LRELAASIQSEGLIEPIIVRPKSDRYELIAGERRFRAVRDFSEMETIQAQIVIAGDLKARRISAAENLQREDLSAIETIEANVEMVDAELIEDKEYASMGKNPADRVKTLLGKLDSVRSSQERGSSVFSQSKVLFHKFMEQLEKIFKNLPKPLEWRSFYSNDLPLLMDICKEVQDISIQHNLNRSQTRALAKLNAVSESEFERIVNPQPSSQKIEPSSDNQPSASRALSDFSATEIEAIANKEI</sequence>
<dbReference type="AlphaFoldDB" id="X1UNU5"/>
<comment type="caution">
    <text evidence="3">The sequence shown here is derived from an EMBL/GenBank/DDBJ whole genome shotgun (WGS) entry which is preliminary data.</text>
</comment>
<reference evidence="3" key="1">
    <citation type="journal article" date="2014" name="Front. Microbiol.">
        <title>High frequency of phylogenetically diverse reductive dehalogenase-homologous genes in deep subseafloor sedimentary metagenomes.</title>
        <authorList>
            <person name="Kawai M."/>
            <person name="Futagami T."/>
            <person name="Toyoda A."/>
            <person name="Takaki Y."/>
            <person name="Nishi S."/>
            <person name="Hori S."/>
            <person name="Arai W."/>
            <person name="Tsubouchi T."/>
            <person name="Morono Y."/>
            <person name="Uchiyama I."/>
            <person name="Ito T."/>
            <person name="Fujiyama A."/>
            <person name="Inagaki F."/>
            <person name="Takami H."/>
        </authorList>
    </citation>
    <scope>NUCLEOTIDE SEQUENCE</scope>
    <source>
        <strain evidence="3">Expedition CK06-06</strain>
    </source>
</reference>
<evidence type="ECO:0000256" key="1">
    <source>
        <dbReference type="SAM" id="MobiDB-lite"/>
    </source>
</evidence>
<dbReference type="SMART" id="SM00470">
    <property type="entry name" value="ParB"/>
    <property type="match status" value="1"/>
</dbReference>
<evidence type="ECO:0000313" key="3">
    <source>
        <dbReference type="EMBL" id="GAJ05277.1"/>
    </source>
</evidence>
<dbReference type="InterPro" id="IPR004437">
    <property type="entry name" value="ParB/RepB/Spo0J"/>
</dbReference>
<dbReference type="InterPro" id="IPR036086">
    <property type="entry name" value="ParB/Sulfiredoxin_sf"/>
</dbReference>
<dbReference type="SUPFAM" id="SSF110849">
    <property type="entry name" value="ParB/Sulfiredoxin"/>
    <property type="match status" value="1"/>
</dbReference>
<dbReference type="GO" id="GO:0005694">
    <property type="term" value="C:chromosome"/>
    <property type="evidence" value="ECO:0007669"/>
    <property type="project" value="TreeGrafter"/>
</dbReference>
<dbReference type="GO" id="GO:0003677">
    <property type="term" value="F:DNA binding"/>
    <property type="evidence" value="ECO:0007669"/>
    <property type="project" value="InterPro"/>
</dbReference>
<feature type="compositionally biased region" description="Polar residues" evidence="1">
    <location>
        <begin position="207"/>
        <end position="226"/>
    </location>
</feature>
<organism evidence="3">
    <name type="scientific">marine sediment metagenome</name>
    <dbReference type="NCBI Taxonomy" id="412755"/>
    <lineage>
        <taxon>unclassified sequences</taxon>
        <taxon>metagenomes</taxon>
        <taxon>ecological metagenomes</taxon>
    </lineage>
</organism>
<dbReference type="NCBIfam" id="TIGR00180">
    <property type="entry name" value="parB_part"/>
    <property type="match status" value="1"/>
</dbReference>
<dbReference type="InterPro" id="IPR050336">
    <property type="entry name" value="Chromosome_partition/occlusion"/>
</dbReference>
<feature type="non-terminal residue" evidence="3">
    <location>
        <position position="1"/>
    </location>
</feature>
<evidence type="ECO:0000259" key="2">
    <source>
        <dbReference type="SMART" id="SM00470"/>
    </source>
</evidence>
<dbReference type="PANTHER" id="PTHR33375:SF1">
    <property type="entry name" value="CHROMOSOME-PARTITIONING PROTEIN PARB-RELATED"/>
    <property type="match status" value="1"/>
</dbReference>